<feature type="domain" description="RNB" evidence="1">
    <location>
        <begin position="238"/>
        <end position="515"/>
    </location>
</feature>
<dbReference type="GO" id="GO:0006402">
    <property type="term" value="P:mRNA catabolic process"/>
    <property type="evidence" value="ECO:0007669"/>
    <property type="project" value="TreeGrafter"/>
</dbReference>
<dbReference type="Pfam" id="PF23161">
    <property type="entry name" value="HTH_RNase_II"/>
    <property type="match status" value="1"/>
</dbReference>
<dbReference type="PANTHER" id="PTHR23355:SF42">
    <property type="entry name" value="RIBONUCLEASE II, CHLOROPLASTIC_MITOCHONDRIAL"/>
    <property type="match status" value="1"/>
</dbReference>
<dbReference type="GO" id="GO:0003723">
    <property type="term" value="F:RNA binding"/>
    <property type="evidence" value="ECO:0007669"/>
    <property type="project" value="InterPro"/>
</dbReference>
<accession>A0A6P1XZD8</accession>
<protein>
    <submittedName>
        <fullName evidence="2">RNB domain-containing ribonuclease</fullName>
    </submittedName>
</protein>
<dbReference type="InterPro" id="IPR056404">
    <property type="entry name" value="HTH_RNase_II"/>
</dbReference>
<dbReference type="PANTHER" id="PTHR23355">
    <property type="entry name" value="RIBONUCLEASE"/>
    <property type="match status" value="1"/>
</dbReference>
<dbReference type="AlphaFoldDB" id="A0A6P1XZD8"/>
<dbReference type="RefSeq" id="WP_162662854.1">
    <property type="nucleotide sequence ID" value="NZ_CP048020.1"/>
</dbReference>
<dbReference type="GO" id="GO:0000932">
    <property type="term" value="C:P-body"/>
    <property type="evidence" value="ECO:0007669"/>
    <property type="project" value="TreeGrafter"/>
</dbReference>
<dbReference type="KEGG" id="trz:GWP43_03930"/>
<dbReference type="Gene3D" id="2.40.50.140">
    <property type="entry name" value="Nucleic acid-binding proteins"/>
    <property type="match status" value="1"/>
</dbReference>
<dbReference type="EMBL" id="CP048020">
    <property type="protein sequence ID" value="QHX42735.1"/>
    <property type="molecule type" value="Genomic_DNA"/>
</dbReference>
<dbReference type="SMART" id="SM00955">
    <property type="entry name" value="RNB"/>
    <property type="match status" value="1"/>
</dbReference>
<evidence type="ECO:0000313" key="2">
    <source>
        <dbReference type="EMBL" id="QHX42735.1"/>
    </source>
</evidence>
<dbReference type="InterPro" id="IPR001900">
    <property type="entry name" value="RNase_II/R"/>
</dbReference>
<dbReference type="GO" id="GO:0000175">
    <property type="term" value="F:3'-5'-RNA exonuclease activity"/>
    <property type="evidence" value="ECO:0007669"/>
    <property type="project" value="TreeGrafter"/>
</dbReference>
<organism evidence="2 3">
    <name type="scientific">Treponema vincentii</name>
    <dbReference type="NCBI Taxonomy" id="69710"/>
    <lineage>
        <taxon>Bacteria</taxon>
        <taxon>Pseudomonadati</taxon>
        <taxon>Spirochaetota</taxon>
        <taxon>Spirochaetia</taxon>
        <taxon>Spirochaetales</taxon>
        <taxon>Treponemataceae</taxon>
        <taxon>Treponema</taxon>
    </lineage>
</organism>
<sequence>MKKGNLVLYKNQPALITDVQGDKFEITLESGTKKVREKDIVLLHNGECRSIKVALDAEVPAADFGEAADFFEGETPSFAELAELLWGTYTAEQSWKLWETLCASPYFICTSPAEPIGIRTQAEIERLNQKQTEKAQAEKLRQDFIAALRACMQGKPFTESKELYTPFFQELEALALGSSSASKILKDAKLEQTPEQAHDILLKTGFWPIEKNPYPARFGHSLHSSKADIPEPVLPKAPLDLTAIPAYAIDNSNSTDPDDAVSFDGTYLWIHIANPADTIQADTQSDTDACARGATLYTPEGAARMLGEKAVDYFALGLKPISWALSFKLLLGADGAIEEVGIHRTKLSVIRMTYEEADAQKDSPALAPLFAIAEKNRIRRENAGAVSIDFPEVSITLKEQDGIKRVQVQPVIQTEAAAMIKEMMLLAGEAAARFAFQHSIPFQYISQEAPELPNKLPSGLAGEYRKRRAMRPRSVGTIPSMHAALGLAMYGQVTSPLRRYGDLVSHRQLLNYIDGKPLTPAADLVLKIAAGDVAGRACVSAERASRQHWTLVYLLQNPDWRGTAVVLEAMGRKAHIFIPSLGYEGDMTLDTEPELNQELTVKLRRIRLAYLQASFEQV</sequence>
<dbReference type="InterPro" id="IPR050180">
    <property type="entry name" value="RNR_Ribonuclease"/>
</dbReference>
<name>A0A6P1XZD8_9SPIR</name>
<dbReference type="InterPro" id="IPR036388">
    <property type="entry name" value="WH-like_DNA-bd_sf"/>
</dbReference>
<reference evidence="2 3" key="1">
    <citation type="submission" date="2020-01" db="EMBL/GenBank/DDBJ databases">
        <title>Complete genome sequence of a human oral phylogroup 1 Treponema sp. strain ATCC 700766, originally isolated from periodontitis dental plaque.</title>
        <authorList>
            <person name="Chan Y."/>
            <person name="Huo Y.-B."/>
            <person name="Yu X.-L."/>
            <person name="Zeng H."/>
            <person name="Leung W.-K."/>
            <person name="Watt R.M."/>
        </authorList>
    </citation>
    <scope>NUCLEOTIDE SEQUENCE [LARGE SCALE GENOMIC DNA]</scope>
    <source>
        <strain evidence="2 3">OMZ 804</strain>
    </source>
</reference>
<gene>
    <name evidence="2" type="ORF">GWP43_03930</name>
</gene>
<dbReference type="SUPFAM" id="SSF50249">
    <property type="entry name" value="Nucleic acid-binding proteins"/>
    <property type="match status" value="2"/>
</dbReference>
<dbReference type="Gene3D" id="1.10.10.10">
    <property type="entry name" value="Winged helix-like DNA-binding domain superfamily/Winged helix DNA-binding domain"/>
    <property type="match status" value="1"/>
</dbReference>
<proteinExistence type="predicted"/>
<dbReference type="Proteomes" id="UP000464374">
    <property type="component" value="Chromosome"/>
</dbReference>
<evidence type="ECO:0000313" key="3">
    <source>
        <dbReference type="Proteomes" id="UP000464374"/>
    </source>
</evidence>
<evidence type="ECO:0000259" key="1">
    <source>
        <dbReference type="SMART" id="SM00955"/>
    </source>
</evidence>
<dbReference type="Pfam" id="PF00773">
    <property type="entry name" value="RNB"/>
    <property type="match status" value="2"/>
</dbReference>
<dbReference type="InterPro" id="IPR012340">
    <property type="entry name" value="NA-bd_OB-fold"/>
</dbReference>